<reference evidence="4 5" key="1">
    <citation type="submission" date="2016-10" db="EMBL/GenBank/DDBJ databases">
        <authorList>
            <person name="Varghese N."/>
            <person name="Submissions S."/>
        </authorList>
    </citation>
    <scope>NUCLEOTIDE SEQUENCE [LARGE SCALE GENOMIC DNA]</scope>
    <source>
        <strain evidence="4 5">DSM 2260</strain>
    </source>
</reference>
<dbReference type="Proteomes" id="UP000198717">
    <property type="component" value="Unassembled WGS sequence"/>
</dbReference>
<evidence type="ECO:0000313" key="4">
    <source>
        <dbReference type="EMBL" id="SDD91931.1"/>
    </source>
</evidence>
<keyword evidence="5" id="KW-1185">Reference proteome</keyword>
<comment type="caution">
    <text evidence="3">The sequence shown here is derived from an EMBL/GenBank/DDBJ whole genome shotgun (WGS) entry which is preliminary data.</text>
</comment>
<evidence type="ECO:0000256" key="2">
    <source>
        <dbReference type="SAM" id="SignalP"/>
    </source>
</evidence>
<accession>A0A511H887</accession>
<dbReference type="AlphaFoldDB" id="A0A511H887"/>
<evidence type="ECO:0008006" key="7">
    <source>
        <dbReference type="Google" id="ProtNLM"/>
    </source>
</evidence>
<feature type="signal peptide" evidence="2">
    <location>
        <begin position="1"/>
        <end position="21"/>
    </location>
</feature>
<dbReference type="EMBL" id="BJVY01000006">
    <property type="protein sequence ID" value="GEL69752.1"/>
    <property type="molecule type" value="Genomic_DNA"/>
</dbReference>
<protein>
    <recommendedName>
        <fullName evidence="7">Lipoprotein</fullName>
    </recommendedName>
</protein>
<dbReference type="Proteomes" id="UP000321224">
    <property type="component" value="Unassembled WGS sequence"/>
</dbReference>
<feature type="chain" id="PRO_5022819505" description="Lipoprotein" evidence="2">
    <location>
        <begin position="22"/>
        <end position="367"/>
    </location>
</feature>
<name>A0A511H887_9BACT</name>
<dbReference type="EMBL" id="FNAJ01000003">
    <property type="protein sequence ID" value="SDD91931.1"/>
    <property type="molecule type" value="Genomic_DNA"/>
</dbReference>
<evidence type="ECO:0000313" key="5">
    <source>
        <dbReference type="Proteomes" id="UP000198717"/>
    </source>
</evidence>
<dbReference type="PROSITE" id="PS51257">
    <property type="entry name" value="PROKAR_LIPOPROTEIN"/>
    <property type="match status" value="1"/>
</dbReference>
<sequence>MELRKTLGAAALITAATMASVAGCSGRDDDGDPNPLPDAGCIGNCGTDAGSDAGTDAGLPPEDAGPRVCPEPVDGKGPIGRLRESGTRGEAVTLDEVVVTAVSQLTRGNQGDYTARFWVVDSCFPTEGIFVDKFYTDATKNYAPVVGDVLRIEGLFRTFNATATDNAPNMREAYRPVIKSAHQINVTGATGSLVITKKGSGEPLPDNTVPEGFGNAEGGVAVPNPELGGTRVHIPGPLTITNASPEAMKQRPNEPENDTYLGFEVTGGILVANYKTYNVEGCDMRAAAADGGTVTFENGLRGVWDTYSNVVCTDGGTTTTSDGGTTFRCNESADGVIPGTTNPYTYVLIPTDCTADMVGTVTPAEAP</sequence>
<evidence type="ECO:0000313" key="3">
    <source>
        <dbReference type="EMBL" id="GEL69752.1"/>
    </source>
</evidence>
<feature type="region of interest" description="Disordered" evidence="1">
    <location>
        <begin position="52"/>
        <end position="86"/>
    </location>
</feature>
<evidence type="ECO:0000256" key="1">
    <source>
        <dbReference type="SAM" id="MobiDB-lite"/>
    </source>
</evidence>
<proteinExistence type="predicted"/>
<organism evidence="3 6">
    <name type="scientific">Myxococcus virescens</name>
    <dbReference type="NCBI Taxonomy" id="83456"/>
    <lineage>
        <taxon>Bacteria</taxon>
        <taxon>Pseudomonadati</taxon>
        <taxon>Myxococcota</taxon>
        <taxon>Myxococcia</taxon>
        <taxon>Myxococcales</taxon>
        <taxon>Cystobacterineae</taxon>
        <taxon>Myxococcaceae</taxon>
        <taxon>Myxococcus</taxon>
    </lineage>
</organism>
<dbReference type="RefSeq" id="WP_090489238.1">
    <property type="nucleotide sequence ID" value="NZ_BJVY01000006.1"/>
</dbReference>
<evidence type="ECO:0000313" key="6">
    <source>
        <dbReference type="Proteomes" id="UP000321224"/>
    </source>
</evidence>
<reference evidence="3 6" key="2">
    <citation type="submission" date="2019-07" db="EMBL/GenBank/DDBJ databases">
        <title>Whole genome shotgun sequence of Myxococcus virescens NBRC 100334.</title>
        <authorList>
            <person name="Hosoyama A."/>
            <person name="Uohara A."/>
            <person name="Ohji S."/>
            <person name="Ichikawa N."/>
        </authorList>
    </citation>
    <scope>NUCLEOTIDE SEQUENCE [LARGE SCALE GENOMIC DNA]</scope>
    <source>
        <strain evidence="3 6">NBRC 100334</strain>
    </source>
</reference>
<gene>
    <name evidence="3" type="ORF">MVI01_15360</name>
    <name evidence="4" type="ORF">SAMN04488504_103239</name>
</gene>
<keyword evidence="2" id="KW-0732">Signal</keyword>